<organism evidence="1">
    <name type="scientific">uncultured bacterium</name>
    <name type="common">gcode 4</name>
    <dbReference type="NCBI Taxonomy" id="1234023"/>
    <lineage>
        <taxon>Bacteria</taxon>
        <taxon>environmental samples</taxon>
    </lineage>
</organism>
<reference evidence="1" key="1">
    <citation type="journal article" date="2012" name="Science">
        <title>Fermentation, hydrogen, and sulfur metabolism in multiple uncultivated bacterial phyla.</title>
        <authorList>
            <person name="Wrighton K.C."/>
            <person name="Thomas B.C."/>
            <person name="Sharon I."/>
            <person name="Miller C.S."/>
            <person name="Castelle C.J."/>
            <person name="VerBerkmoes N.C."/>
            <person name="Wilkins M.J."/>
            <person name="Hettich R.L."/>
            <person name="Lipton M.S."/>
            <person name="Williams K.H."/>
            <person name="Long P.E."/>
            <person name="Banfield J.F."/>
        </authorList>
    </citation>
    <scope>NUCLEOTIDE SEQUENCE [LARGE SCALE GENOMIC DNA]</scope>
</reference>
<dbReference type="AlphaFoldDB" id="K2GFX7"/>
<feature type="non-terminal residue" evidence="1">
    <location>
        <position position="24"/>
    </location>
</feature>
<name>K2GFX7_9BACT</name>
<comment type="caution">
    <text evidence="1">The sequence shown here is derived from an EMBL/GenBank/DDBJ whole genome shotgun (WGS) entry which is preliminary data.</text>
</comment>
<dbReference type="EMBL" id="AMFJ01000201">
    <property type="protein sequence ID" value="EKE29239.1"/>
    <property type="molecule type" value="Genomic_DNA"/>
</dbReference>
<evidence type="ECO:0000313" key="1">
    <source>
        <dbReference type="EMBL" id="EKE29239.1"/>
    </source>
</evidence>
<gene>
    <name evidence="1" type="ORF">ACD_2C00201G0001</name>
</gene>
<protein>
    <submittedName>
        <fullName evidence="1">Uncharacterized protein</fullName>
    </submittedName>
</protein>
<accession>K2GFX7</accession>
<proteinExistence type="predicted"/>
<sequence length="24" mass="2921">MQKALGTGRDSLRYAPYWLRLRLR</sequence>